<dbReference type="Gene3D" id="2.170.130.10">
    <property type="entry name" value="TonB-dependent receptor, plug domain"/>
    <property type="match status" value="1"/>
</dbReference>
<dbReference type="RefSeq" id="WP_310471558.1">
    <property type="nucleotide sequence ID" value="NZ_CP136522.1"/>
</dbReference>
<evidence type="ECO:0000256" key="1">
    <source>
        <dbReference type="ARBA" id="ARBA00004571"/>
    </source>
</evidence>
<feature type="signal peptide" evidence="10">
    <location>
        <begin position="1"/>
        <end position="31"/>
    </location>
</feature>
<dbReference type="Pfam" id="PF00593">
    <property type="entry name" value="TonB_dep_Rec_b-barrel"/>
    <property type="match status" value="1"/>
</dbReference>
<reference evidence="13 14" key="1">
    <citation type="submission" date="2023-10" db="EMBL/GenBank/DDBJ databases">
        <title>Complete genome sequence of Shewanella sp. DAU334.</title>
        <authorList>
            <person name="Lee Y.-S."/>
            <person name="Jeong H.-R."/>
            <person name="Hwang E.-J."/>
            <person name="Choi Y.-L."/>
            <person name="Kim G.-D."/>
        </authorList>
    </citation>
    <scope>NUCLEOTIDE SEQUENCE [LARGE SCALE GENOMIC DNA]</scope>
    <source>
        <strain evidence="13 14">DAU334</strain>
    </source>
</reference>
<dbReference type="PROSITE" id="PS52016">
    <property type="entry name" value="TONB_DEPENDENT_REC_3"/>
    <property type="match status" value="1"/>
</dbReference>
<dbReference type="InterPro" id="IPR039426">
    <property type="entry name" value="TonB-dep_rcpt-like"/>
</dbReference>
<evidence type="ECO:0000259" key="12">
    <source>
        <dbReference type="Pfam" id="PF07715"/>
    </source>
</evidence>
<name>A0ABZ0JVN3_9GAMM</name>
<comment type="subcellular location">
    <subcellularLocation>
        <location evidence="1 8">Cell outer membrane</location>
        <topology evidence="1 8">Multi-pass membrane protein</topology>
    </subcellularLocation>
</comment>
<gene>
    <name evidence="13" type="ORF">RGE70_11325</name>
</gene>
<dbReference type="InterPro" id="IPR036942">
    <property type="entry name" value="Beta-barrel_TonB_sf"/>
</dbReference>
<feature type="domain" description="TonB-dependent receptor-like beta-barrel" evidence="11">
    <location>
        <begin position="395"/>
        <end position="912"/>
    </location>
</feature>
<accession>A0ABZ0JVN3</accession>
<evidence type="ECO:0000256" key="10">
    <source>
        <dbReference type="SAM" id="SignalP"/>
    </source>
</evidence>
<evidence type="ECO:0000313" key="13">
    <source>
        <dbReference type="EMBL" id="WOT03927.1"/>
    </source>
</evidence>
<keyword evidence="6 8" id="KW-0472">Membrane</keyword>
<proteinExistence type="inferred from homology"/>
<evidence type="ECO:0000256" key="5">
    <source>
        <dbReference type="ARBA" id="ARBA00023077"/>
    </source>
</evidence>
<dbReference type="Proteomes" id="UP001529491">
    <property type="component" value="Chromosome"/>
</dbReference>
<dbReference type="InterPro" id="IPR037066">
    <property type="entry name" value="Plug_dom_sf"/>
</dbReference>
<evidence type="ECO:0000256" key="9">
    <source>
        <dbReference type="RuleBase" id="RU003357"/>
    </source>
</evidence>
<protein>
    <submittedName>
        <fullName evidence="13">TonB-dependent receptor</fullName>
    </submittedName>
</protein>
<evidence type="ECO:0000256" key="2">
    <source>
        <dbReference type="ARBA" id="ARBA00022448"/>
    </source>
</evidence>
<dbReference type="PANTHER" id="PTHR47234:SF2">
    <property type="entry name" value="TONB-DEPENDENT RECEPTOR"/>
    <property type="match status" value="1"/>
</dbReference>
<dbReference type="InterPro" id="IPR012910">
    <property type="entry name" value="Plug_dom"/>
</dbReference>
<keyword evidence="3 8" id="KW-1134">Transmembrane beta strand</keyword>
<dbReference type="Pfam" id="PF07715">
    <property type="entry name" value="Plug"/>
    <property type="match status" value="1"/>
</dbReference>
<keyword evidence="10" id="KW-0732">Signal</keyword>
<dbReference type="PANTHER" id="PTHR47234">
    <property type="match status" value="1"/>
</dbReference>
<keyword evidence="5 9" id="KW-0798">TonB box</keyword>
<evidence type="ECO:0000313" key="14">
    <source>
        <dbReference type="Proteomes" id="UP001529491"/>
    </source>
</evidence>
<organism evidence="13 14">
    <name type="scientific">Shewanella youngdeokensis</name>
    <dbReference type="NCBI Taxonomy" id="2999068"/>
    <lineage>
        <taxon>Bacteria</taxon>
        <taxon>Pseudomonadati</taxon>
        <taxon>Pseudomonadota</taxon>
        <taxon>Gammaproteobacteria</taxon>
        <taxon>Alteromonadales</taxon>
        <taxon>Shewanellaceae</taxon>
        <taxon>Shewanella</taxon>
    </lineage>
</organism>
<keyword evidence="4 8" id="KW-0812">Transmembrane</keyword>
<evidence type="ECO:0000256" key="8">
    <source>
        <dbReference type="PROSITE-ProRule" id="PRU01360"/>
    </source>
</evidence>
<evidence type="ECO:0000256" key="3">
    <source>
        <dbReference type="ARBA" id="ARBA00022452"/>
    </source>
</evidence>
<feature type="chain" id="PRO_5045545107" evidence="10">
    <location>
        <begin position="32"/>
        <end position="946"/>
    </location>
</feature>
<comment type="similarity">
    <text evidence="8 9">Belongs to the TonB-dependent receptor family.</text>
</comment>
<evidence type="ECO:0000256" key="7">
    <source>
        <dbReference type="ARBA" id="ARBA00023237"/>
    </source>
</evidence>
<keyword evidence="13" id="KW-0675">Receptor</keyword>
<sequence>MMSISSLTKSVRVALLATTSAALIASTGVYAADQEENDIERIAVTGSKIKRIGELSATPITVISGADMMNMGITNVADLMNQLPSATVGISPETSNNTIFANGLNQTDLRGLGSNRTLVLVNGRRFVAGSNGDSAVDLNTIPTSMVSRIEVITGGASAVYGSDAIAGVVNIITRKDFEGVEFDASYTQPQQSGGEESQFSITAGGNYLDDKLSTIFNFTYAEQEEVRSTERDFLNSPVNTIYNPDESDGAPAKIAYYGRKPLSWINEAGVFEDGNGDRYTFADDGSMKRFDDGEGLVEGPGSNANYCGPSCDGYDPVDYGLVRTPLERMVFTLNTDYEINDEHKIFTEFTYVDYQSNGESSPVFHSWGNWIEADNAFLPDDTRQLMADTGIDYFDLVRMDTEFGNRTYNQDRETMRILIGVEGMINDDWDYSFHAQRGQLDENTVWEGEIWYDRYEQAKDAVFAEDGSIVCRDVDAQAAGCVPLNLFGENQASQAAIDWVGTSAGQTAKTIQTSAGLVVNGALFDVPAGFVSAAFSADYRKEESETNPDQALIDGTIFGNTASPMKGEFDVTEFAAEFSIPLLSDIFLAHDMSVDLAYRWMDYSTAGSDDAWKVGLNWAPIEDLRLRATRSKSVRAPNIGELFSPEGQTFESLTDVCDAINVELGADSNRKTNCQAAGLSAGWNPTENFYRGNTPGFNAGNTELKPETSNDYTIGAVYTPNYVEGLSLTVDYWSFEIEDAINYIDANTAIKYCYDSASLDNVYCSRFTRDATTGDIISFVQSPVNSATFDVKGVDIEAQYDYPTDNFGDFNIHLIATYLEKWETNPTGFAEDLQVDVGEYTDPRWKAMFSLAWKYDALSLEARSNYRHSAVGDNDWKPENNNYNDIPSYTVWDFTGSYTFSESLSLRFGVKNAFDIEPPRNPYVYDGAGYYDTSGRSFFLGANYVL</sequence>
<dbReference type="EMBL" id="CP136522">
    <property type="protein sequence ID" value="WOT03927.1"/>
    <property type="molecule type" value="Genomic_DNA"/>
</dbReference>
<feature type="domain" description="TonB-dependent receptor plug" evidence="12">
    <location>
        <begin position="57"/>
        <end position="168"/>
    </location>
</feature>
<keyword evidence="2 8" id="KW-0813">Transport</keyword>
<evidence type="ECO:0000259" key="11">
    <source>
        <dbReference type="Pfam" id="PF00593"/>
    </source>
</evidence>
<dbReference type="Gene3D" id="2.40.170.20">
    <property type="entry name" value="TonB-dependent receptor, beta-barrel domain"/>
    <property type="match status" value="1"/>
</dbReference>
<evidence type="ECO:0000256" key="6">
    <source>
        <dbReference type="ARBA" id="ARBA00023136"/>
    </source>
</evidence>
<keyword evidence="7 8" id="KW-0998">Cell outer membrane</keyword>
<keyword evidence="14" id="KW-1185">Reference proteome</keyword>
<dbReference type="SUPFAM" id="SSF56935">
    <property type="entry name" value="Porins"/>
    <property type="match status" value="1"/>
</dbReference>
<dbReference type="InterPro" id="IPR000531">
    <property type="entry name" value="Beta-barrel_TonB"/>
</dbReference>
<evidence type="ECO:0000256" key="4">
    <source>
        <dbReference type="ARBA" id="ARBA00022692"/>
    </source>
</evidence>